<dbReference type="RefSeq" id="WP_243924424.1">
    <property type="nucleotide sequence ID" value="NZ_JALHLG010000068.1"/>
</dbReference>
<evidence type="ECO:0000313" key="1">
    <source>
        <dbReference type="EMBL" id="MCJ2189159.1"/>
    </source>
</evidence>
<dbReference type="InterPro" id="IPR008861">
    <property type="entry name" value="GpX-like"/>
</dbReference>
<keyword evidence="2" id="KW-1185">Reference proteome</keyword>
<dbReference type="Proteomes" id="UP001202281">
    <property type="component" value="Unassembled WGS sequence"/>
</dbReference>
<name>A0ABT0BVS9_9SPHN</name>
<gene>
    <name evidence="1" type="ORF">MTR66_20405</name>
</gene>
<protein>
    <submittedName>
        <fullName evidence="1">Tail protein X</fullName>
    </submittedName>
</protein>
<sequence length="72" mass="7434">MSRTAIARQGDTLDAICWRELGTTQGNVVEDALTLNPGLAASGTVLAEGTVVMLPDPPAAAAALLETVNLWD</sequence>
<proteinExistence type="predicted"/>
<organism evidence="1 2">
    <name type="scientific">Novosphingobium beihaiensis</name>
    <dbReference type="NCBI Taxonomy" id="2930389"/>
    <lineage>
        <taxon>Bacteria</taxon>
        <taxon>Pseudomonadati</taxon>
        <taxon>Pseudomonadota</taxon>
        <taxon>Alphaproteobacteria</taxon>
        <taxon>Sphingomonadales</taxon>
        <taxon>Sphingomonadaceae</taxon>
        <taxon>Novosphingobium</taxon>
    </lineage>
</organism>
<reference evidence="1 2" key="1">
    <citation type="submission" date="2022-04" db="EMBL/GenBank/DDBJ databases">
        <title>Identification of a novel bacterium isolated from mangrove sediments.</title>
        <authorList>
            <person name="Pan X."/>
        </authorList>
    </citation>
    <scope>NUCLEOTIDE SEQUENCE [LARGE SCALE GENOMIC DNA]</scope>
    <source>
        <strain evidence="1 2">B2638</strain>
    </source>
</reference>
<comment type="caution">
    <text evidence="1">The sequence shown here is derived from an EMBL/GenBank/DDBJ whole genome shotgun (WGS) entry which is preliminary data.</text>
</comment>
<dbReference type="Pfam" id="PF05489">
    <property type="entry name" value="Phage_tail_X"/>
    <property type="match status" value="1"/>
</dbReference>
<accession>A0ABT0BVS9</accession>
<dbReference type="EMBL" id="JALHLG010000068">
    <property type="protein sequence ID" value="MCJ2189159.1"/>
    <property type="molecule type" value="Genomic_DNA"/>
</dbReference>
<evidence type="ECO:0000313" key="2">
    <source>
        <dbReference type="Proteomes" id="UP001202281"/>
    </source>
</evidence>